<accession>A0ABD0YQH2</accession>
<evidence type="ECO:0000313" key="1">
    <source>
        <dbReference type="EMBL" id="KAL1129522.1"/>
    </source>
</evidence>
<dbReference type="GO" id="GO:0071897">
    <property type="term" value="P:DNA biosynthetic process"/>
    <property type="evidence" value="ECO:0007669"/>
    <property type="project" value="UniProtKB-ARBA"/>
</dbReference>
<dbReference type="AlphaFoldDB" id="A0ABD0YQH2"/>
<evidence type="ECO:0000313" key="2">
    <source>
        <dbReference type="Proteomes" id="UP001558652"/>
    </source>
</evidence>
<dbReference type="Proteomes" id="UP001558652">
    <property type="component" value="Unassembled WGS sequence"/>
</dbReference>
<evidence type="ECO:0008006" key="3">
    <source>
        <dbReference type="Google" id="ProtNLM"/>
    </source>
</evidence>
<name>A0ABD0YQH2_9HEMI</name>
<dbReference type="SUPFAM" id="SSF56672">
    <property type="entry name" value="DNA/RNA polymerases"/>
    <property type="match status" value="1"/>
</dbReference>
<reference evidence="1 2" key="1">
    <citation type="submission" date="2024-07" db="EMBL/GenBank/DDBJ databases">
        <title>Chromosome-level genome assembly of the water stick insect Ranatra chinensis (Heteroptera: Nepidae).</title>
        <authorList>
            <person name="Liu X."/>
        </authorList>
    </citation>
    <scope>NUCLEOTIDE SEQUENCE [LARGE SCALE GENOMIC DNA]</scope>
    <source>
        <strain evidence="1">Cailab_2021Rc</strain>
        <tissue evidence="1">Muscle</tissue>
    </source>
</reference>
<dbReference type="InterPro" id="IPR043128">
    <property type="entry name" value="Rev_trsase/Diguanyl_cyclase"/>
</dbReference>
<proteinExistence type="predicted"/>
<gene>
    <name evidence="1" type="ORF">AAG570_012467</name>
</gene>
<keyword evidence="2" id="KW-1185">Reference proteome</keyword>
<sequence>MSRPKAVLLGSPGNNVQCHLRELLLTSSSRVNGGQSIAFTLSLEANVALIKPLTNPHGLFEKPYPIHRCSIRRRAIVPTIVLARLSHFTGENNQDSHSQNLIFTATPNDRIFISNDDSDCNFGPTYRILLRDYPEDVFSLASKTVLKGVDRLHRVLSWRVAKNAALVGDPVYTYALPIEIAPKGLYKATGSSSEPNPTLPVWEKQIWIYLDGVWIKECPDDASAPDGCILGGSNGDVMQIYMDDIILFSHSEHEHRKHLQRLLHRFKIFGLKLLDKKSSFNALVMFVDHVDRT</sequence>
<dbReference type="InterPro" id="IPR043502">
    <property type="entry name" value="DNA/RNA_pol_sf"/>
</dbReference>
<organism evidence="1 2">
    <name type="scientific">Ranatra chinensis</name>
    <dbReference type="NCBI Taxonomy" id="642074"/>
    <lineage>
        <taxon>Eukaryota</taxon>
        <taxon>Metazoa</taxon>
        <taxon>Ecdysozoa</taxon>
        <taxon>Arthropoda</taxon>
        <taxon>Hexapoda</taxon>
        <taxon>Insecta</taxon>
        <taxon>Pterygota</taxon>
        <taxon>Neoptera</taxon>
        <taxon>Paraneoptera</taxon>
        <taxon>Hemiptera</taxon>
        <taxon>Heteroptera</taxon>
        <taxon>Panheteroptera</taxon>
        <taxon>Nepomorpha</taxon>
        <taxon>Nepidae</taxon>
        <taxon>Ranatrinae</taxon>
        <taxon>Ranatra</taxon>
    </lineage>
</organism>
<dbReference type="EMBL" id="JBFDAA010000008">
    <property type="protein sequence ID" value="KAL1129522.1"/>
    <property type="molecule type" value="Genomic_DNA"/>
</dbReference>
<comment type="caution">
    <text evidence="1">The sequence shown here is derived from an EMBL/GenBank/DDBJ whole genome shotgun (WGS) entry which is preliminary data.</text>
</comment>
<dbReference type="Gene3D" id="3.30.70.270">
    <property type="match status" value="1"/>
</dbReference>
<protein>
    <recommendedName>
        <fullName evidence="3">Reverse transcriptase domain-containing protein</fullName>
    </recommendedName>
</protein>